<dbReference type="AlphaFoldDB" id="A0A9D1CXE5"/>
<keyword evidence="1" id="KW-0812">Transmembrane</keyword>
<keyword evidence="1" id="KW-0472">Membrane</keyword>
<feature type="transmembrane region" description="Helical" evidence="1">
    <location>
        <begin position="12"/>
        <end position="34"/>
    </location>
</feature>
<protein>
    <submittedName>
        <fullName evidence="2">Uncharacterized protein</fullName>
    </submittedName>
</protein>
<dbReference type="Proteomes" id="UP000824260">
    <property type="component" value="Unassembled WGS sequence"/>
</dbReference>
<evidence type="ECO:0000256" key="1">
    <source>
        <dbReference type="SAM" id="Phobius"/>
    </source>
</evidence>
<reference evidence="2" key="2">
    <citation type="journal article" date="2021" name="PeerJ">
        <title>Extensive microbial diversity within the chicken gut microbiome revealed by metagenomics and culture.</title>
        <authorList>
            <person name="Gilroy R."/>
            <person name="Ravi A."/>
            <person name="Getino M."/>
            <person name="Pursley I."/>
            <person name="Horton D.L."/>
            <person name="Alikhan N.F."/>
            <person name="Baker D."/>
            <person name="Gharbi K."/>
            <person name="Hall N."/>
            <person name="Watson M."/>
            <person name="Adriaenssens E.M."/>
            <person name="Foster-Nyarko E."/>
            <person name="Jarju S."/>
            <person name="Secka A."/>
            <person name="Antonio M."/>
            <person name="Oren A."/>
            <person name="Chaudhuri R.R."/>
            <person name="La Ragione R."/>
            <person name="Hildebrand F."/>
            <person name="Pallen M.J."/>
        </authorList>
    </citation>
    <scope>NUCLEOTIDE SEQUENCE</scope>
    <source>
        <strain evidence="2">ChiSjej6B24-2974</strain>
    </source>
</reference>
<sequence>MRSSGRIGPGASTILMILVVLVMTMLGVLSLFSARSDMEMSERTQQASAEYYTAQTEFSLWTSQLDETLRTLREEAEGDAETYARLVREQVGVEVGETLDYRAQAGETRFYCASVEILPLEETNRFLILDRWLEANDTTEFEEDAGWTLIA</sequence>
<reference evidence="2" key="1">
    <citation type="submission" date="2020-10" db="EMBL/GenBank/DDBJ databases">
        <authorList>
            <person name="Gilroy R."/>
        </authorList>
    </citation>
    <scope>NUCLEOTIDE SEQUENCE</scope>
    <source>
        <strain evidence="2">ChiSjej6B24-2974</strain>
    </source>
</reference>
<organism evidence="2 3">
    <name type="scientific">Candidatus Pullichristensenella stercorigallinarum</name>
    <dbReference type="NCBI Taxonomy" id="2840909"/>
    <lineage>
        <taxon>Bacteria</taxon>
        <taxon>Bacillati</taxon>
        <taxon>Bacillota</taxon>
        <taxon>Clostridia</taxon>
        <taxon>Candidatus Pullichristensenella</taxon>
    </lineage>
</organism>
<evidence type="ECO:0000313" key="3">
    <source>
        <dbReference type="Proteomes" id="UP000824260"/>
    </source>
</evidence>
<dbReference type="EMBL" id="DVFZ01000089">
    <property type="protein sequence ID" value="HIQ83224.1"/>
    <property type="molecule type" value="Genomic_DNA"/>
</dbReference>
<comment type="caution">
    <text evidence="2">The sequence shown here is derived from an EMBL/GenBank/DDBJ whole genome shotgun (WGS) entry which is preliminary data.</text>
</comment>
<proteinExistence type="predicted"/>
<accession>A0A9D1CXE5</accession>
<keyword evidence="1" id="KW-1133">Transmembrane helix</keyword>
<name>A0A9D1CXE5_9FIRM</name>
<evidence type="ECO:0000313" key="2">
    <source>
        <dbReference type="EMBL" id="HIQ83224.1"/>
    </source>
</evidence>
<gene>
    <name evidence="2" type="ORF">IAA52_09000</name>
</gene>